<gene>
    <name evidence="3" type="primary">fdhD</name>
    <name evidence="4" type="ORF">HYPDE_35928</name>
</gene>
<organism evidence="4 5">
    <name type="scientific">Hyphomicrobium denitrificans 1NES1</name>
    <dbReference type="NCBI Taxonomy" id="670307"/>
    <lineage>
        <taxon>Bacteria</taxon>
        <taxon>Pseudomonadati</taxon>
        <taxon>Pseudomonadota</taxon>
        <taxon>Alphaproteobacteria</taxon>
        <taxon>Hyphomicrobiales</taxon>
        <taxon>Hyphomicrobiaceae</taxon>
        <taxon>Hyphomicrobium</taxon>
    </lineage>
</organism>
<dbReference type="GO" id="GO:0097163">
    <property type="term" value="F:sulfur carrier activity"/>
    <property type="evidence" value="ECO:0007669"/>
    <property type="project" value="UniProtKB-UniRule"/>
</dbReference>
<dbReference type="Gene3D" id="3.10.20.10">
    <property type="match status" value="1"/>
</dbReference>
<dbReference type="HOGENOM" id="CLU_056887_2_0_5"/>
<comment type="subcellular location">
    <subcellularLocation>
        <location evidence="3">Cytoplasm</location>
    </subcellularLocation>
</comment>
<dbReference type="Gene3D" id="3.40.140.10">
    <property type="entry name" value="Cytidine Deaminase, domain 2"/>
    <property type="match status" value="1"/>
</dbReference>
<dbReference type="Proteomes" id="UP000005952">
    <property type="component" value="Chromosome"/>
</dbReference>
<evidence type="ECO:0000256" key="2">
    <source>
        <dbReference type="ARBA" id="ARBA00023150"/>
    </source>
</evidence>
<dbReference type="PANTHER" id="PTHR30592:SF1">
    <property type="entry name" value="SULFUR CARRIER PROTEIN FDHD"/>
    <property type="match status" value="1"/>
</dbReference>
<dbReference type="RefSeq" id="WP_015598876.1">
    <property type="nucleotide sequence ID" value="NC_021172.1"/>
</dbReference>
<dbReference type="AlphaFoldDB" id="N0B9B3"/>
<reference evidence="4 5" key="1">
    <citation type="journal article" date="2013" name="Genome Announc.">
        <title>Genome sequences for three denitrifying bacterial strains isolated from a uranium- and nitrate-contaminated subsurface environment.</title>
        <authorList>
            <person name="Venkatramanan R."/>
            <person name="Prakash O."/>
            <person name="Woyke T."/>
            <person name="Chain P."/>
            <person name="Goodwin L.A."/>
            <person name="Watson D."/>
            <person name="Brooks S."/>
            <person name="Kostka J.E."/>
            <person name="Green S.J."/>
        </authorList>
    </citation>
    <scope>NUCLEOTIDE SEQUENCE [LARGE SCALE GENOMIC DNA]</scope>
    <source>
        <strain evidence="4 5">1NES1</strain>
    </source>
</reference>
<dbReference type="Pfam" id="PF02634">
    <property type="entry name" value="FdhD-NarQ"/>
    <property type="match status" value="1"/>
</dbReference>
<dbReference type="InterPro" id="IPR016193">
    <property type="entry name" value="Cytidine_deaminase-like"/>
</dbReference>
<comment type="similarity">
    <text evidence="3">Belongs to the FdhD family.</text>
</comment>
<dbReference type="GO" id="GO:0016783">
    <property type="term" value="F:sulfurtransferase activity"/>
    <property type="evidence" value="ECO:0007669"/>
    <property type="project" value="InterPro"/>
</dbReference>
<dbReference type="GO" id="GO:0005737">
    <property type="term" value="C:cytoplasm"/>
    <property type="evidence" value="ECO:0007669"/>
    <property type="project" value="UniProtKB-SubCell"/>
</dbReference>
<dbReference type="NCBIfam" id="TIGR00129">
    <property type="entry name" value="fdhD_narQ"/>
    <property type="match status" value="1"/>
</dbReference>
<dbReference type="InterPro" id="IPR003786">
    <property type="entry name" value="FdhD"/>
</dbReference>
<feature type="active site" description="Cysteine persulfide intermediate" evidence="3">
    <location>
        <position position="123"/>
    </location>
</feature>
<dbReference type="EMBL" id="CP005587">
    <property type="protein sequence ID" value="AGK58857.1"/>
    <property type="molecule type" value="Genomic_DNA"/>
</dbReference>
<dbReference type="HAMAP" id="MF_00187">
    <property type="entry name" value="FdhD"/>
    <property type="match status" value="1"/>
</dbReference>
<keyword evidence="2 3" id="KW-0501">Molybdenum cofactor biosynthesis</keyword>
<dbReference type="KEGG" id="hdt:HYPDE_35928"/>
<comment type="caution">
    <text evidence="3">Lacks conserved residue(s) required for the propagation of feature annotation.</text>
</comment>
<dbReference type="PANTHER" id="PTHR30592">
    <property type="entry name" value="FORMATE DEHYDROGENASE"/>
    <property type="match status" value="1"/>
</dbReference>
<evidence type="ECO:0000256" key="3">
    <source>
        <dbReference type="HAMAP-Rule" id="MF_00187"/>
    </source>
</evidence>
<evidence type="ECO:0000313" key="4">
    <source>
        <dbReference type="EMBL" id="AGK58857.1"/>
    </source>
</evidence>
<comment type="function">
    <text evidence="3">Required for formate dehydrogenase (FDH) activity. Acts as a sulfur carrier protein that transfers sulfur from IscS to the molybdenum cofactor prior to its insertion into FDH.</text>
</comment>
<dbReference type="OrthoDB" id="3197277at2"/>
<evidence type="ECO:0000313" key="5">
    <source>
        <dbReference type="Proteomes" id="UP000005952"/>
    </source>
</evidence>
<keyword evidence="1 3" id="KW-0963">Cytoplasm</keyword>
<accession>N0B9B3</accession>
<dbReference type="SUPFAM" id="SSF53927">
    <property type="entry name" value="Cytidine deaminase-like"/>
    <property type="match status" value="1"/>
</dbReference>
<keyword evidence="5" id="KW-1185">Reference proteome</keyword>
<dbReference type="eggNOG" id="COG1526">
    <property type="taxonomic scope" value="Bacteria"/>
</dbReference>
<dbReference type="PIRSF" id="PIRSF015626">
    <property type="entry name" value="FdhD"/>
    <property type="match status" value="1"/>
</dbReference>
<dbReference type="GO" id="GO:0006777">
    <property type="term" value="P:Mo-molybdopterin cofactor biosynthetic process"/>
    <property type="evidence" value="ECO:0007669"/>
    <property type="project" value="UniProtKB-UniRule"/>
</dbReference>
<sequence>MSVISNVISQQGGDEEFCSYPALGEAVVAGSVQPVTWQLPHETPVALQINSEPYTVMMATPADLRDFALGFLIGEGILKNPKEIRGILVMPGDEGVTVDIAVPEAALETSRLARRSVEGRAGCGLCGLEDIASVVRPLPVLERRWAPTPEAIERAAATLFQHQPMNQFNRSVHGAAWVSRDGEIKLVREDVGRHNALDKLIGTLVRDEFDIHDGFVLMTSRCSFELVQKTVTAGIGALVTVSAPTSLALDLARKSNLFLAALAKGKPVVFNS</sequence>
<proteinExistence type="inferred from homology"/>
<name>N0B9B3_9HYPH</name>
<evidence type="ECO:0000256" key="1">
    <source>
        <dbReference type="ARBA" id="ARBA00022490"/>
    </source>
</evidence>
<dbReference type="STRING" id="670307.HYPDE_35928"/>
<protein>
    <recommendedName>
        <fullName evidence="3">Sulfur carrier protein FdhD</fullName>
    </recommendedName>
</protein>